<dbReference type="InterPro" id="IPR010288">
    <property type="entry name" value="EcsB_ABC"/>
</dbReference>
<dbReference type="GO" id="GO:0016020">
    <property type="term" value="C:membrane"/>
    <property type="evidence" value="ECO:0007669"/>
    <property type="project" value="InterPro"/>
</dbReference>
<feature type="transmembrane region" description="Helical" evidence="1">
    <location>
        <begin position="377"/>
        <end position="398"/>
    </location>
</feature>
<protein>
    <submittedName>
        <fullName evidence="2">ABC transporter permease</fullName>
    </submittedName>
</protein>
<feature type="transmembrane region" description="Helical" evidence="1">
    <location>
        <begin position="101"/>
        <end position="124"/>
    </location>
</feature>
<keyword evidence="1" id="KW-0812">Transmembrane</keyword>
<feature type="transmembrane region" description="Helical" evidence="1">
    <location>
        <begin position="353"/>
        <end position="371"/>
    </location>
</feature>
<dbReference type="RefSeq" id="WP_066195878.1">
    <property type="nucleotide sequence ID" value="NZ_JAFDQP010000006.1"/>
</dbReference>
<comment type="caution">
    <text evidence="2">The sequence shown here is derived from an EMBL/GenBank/DDBJ whole genome shotgun (WGS) entry which is preliminary data.</text>
</comment>
<evidence type="ECO:0000256" key="1">
    <source>
        <dbReference type="SAM" id="Phobius"/>
    </source>
</evidence>
<sequence>MFNEQRLWKDRLSKRIKELSRYLKYIFNGHIVIVMVFLIGTAAYYYQEWVKGLPQDYPVSLIMAVILGLLVTYSPIYTFLEEADRVFLLPLEERLNGYFKKAIFVSFLFSAYMIIIGLAVFMPMYASVNNGSFGSFLPFLAVLLLLKILNFTIRWRVQYFINNQTHLLDSLVRFFVNGTFLYLLFEGASLIFLAIVGAILLLLYGYYFVKTKEKGLKWEYLIQSEERRMASFYRLANMFTDVPHLKERIKRRKWLDWLLINIPFAQNKIYHHLFMRTFLRSGDYLGIFIRLSLIGGAIIYFISFGMGQVIFALLFMYLTGFQILPLWKHHQNKLWLSLYPVNHTVKEKSFKGLLANILYVQSVLFTIVLMMKGDIVIGAITLIAGILFSYLYSHVYIVRKLRSSF</sequence>
<dbReference type="PIRSF" id="PIRSF037259">
    <property type="entry name" value="EcsB_ABC"/>
    <property type="match status" value="1"/>
</dbReference>
<accession>A0A2N0Z8Z9</accession>
<evidence type="ECO:0000313" key="3">
    <source>
        <dbReference type="Proteomes" id="UP000233343"/>
    </source>
</evidence>
<evidence type="ECO:0000313" key="2">
    <source>
        <dbReference type="EMBL" id="PKG25985.1"/>
    </source>
</evidence>
<organism evidence="2 3">
    <name type="scientific">Cytobacillus horneckiae</name>
    <dbReference type="NCBI Taxonomy" id="549687"/>
    <lineage>
        <taxon>Bacteria</taxon>
        <taxon>Bacillati</taxon>
        <taxon>Bacillota</taxon>
        <taxon>Bacilli</taxon>
        <taxon>Bacillales</taxon>
        <taxon>Bacillaceae</taxon>
        <taxon>Cytobacillus</taxon>
    </lineage>
</organism>
<name>A0A2N0Z8Z9_9BACI</name>
<reference evidence="2 3" key="1">
    <citation type="journal article" date="2010" name="Int. J. Syst. Evol. Microbiol.">
        <title>Bacillus horneckiae sp. nov., isolated from a spacecraft-assembly clean room.</title>
        <authorList>
            <person name="Vaishampayan P."/>
            <person name="Probst A."/>
            <person name="Krishnamurthi S."/>
            <person name="Ghosh S."/>
            <person name="Osman S."/>
            <person name="McDowall A."/>
            <person name="Ruckmani A."/>
            <person name="Mayilraj S."/>
            <person name="Venkateswaran K."/>
        </authorList>
    </citation>
    <scope>NUCLEOTIDE SEQUENCE [LARGE SCALE GENOMIC DNA]</scope>
    <source>
        <strain evidence="3">1PO1SC</strain>
    </source>
</reference>
<feature type="transmembrane region" description="Helical" evidence="1">
    <location>
        <begin position="191"/>
        <end position="209"/>
    </location>
</feature>
<feature type="transmembrane region" description="Helical" evidence="1">
    <location>
        <begin position="167"/>
        <end position="185"/>
    </location>
</feature>
<proteinExistence type="predicted"/>
<feature type="transmembrane region" description="Helical" evidence="1">
    <location>
        <begin position="21"/>
        <end position="45"/>
    </location>
</feature>
<dbReference type="Proteomes" id="UP000233343">
    <property type="component" value="Unassembled WGS sequence"/>
</dbReference>
<keyword evidence="1" id="KW-0472">Membrane</keyword>
<feature type="transmembrane region" description="Helical" evidence="1">
    <location>
        <begin position="284"/>
        <end position="303"/>
    </location>
</feature>
<dbReference type="Pfam" id="PF05975">
    <property type="entry name" value="EcsB"/>
    <property type="match status" value="1"/>
</dbReference>
<feature type="transmembrane region" description="Helical" evidence="1">
    <location>
        <begin position="309"/>
        <end position="327"/>
    </location>
</feature>
<dbReference type="EMBL" id="PISD01000083">
    <property type="protein sequence ID" value="PKG25985.1"/>
    <property type="molecule type" value="Genomic_DNA"/>
</dbReference>
<dbReference type="AlphaFoldDB" id="A0A2N0Z8Z9"/>
<keyword evidence="1" id="KW-1133">Transmembrane helix</keyword>
<keyword evidence="3" id="KW-1185">Reference proteome</keyword>
<gene>
    <name evidence="2" type="ORF">CWS20_26305</name>
</gene>
<feature type="transmembrane region" description="Helical" evidence="1">
    <location>
        <begin position="57"/>
        <end position="80"/>
    </location>
</feature>
<feature type="transmembrane region" description="Helical" evidence="1">
    <location>
        <begin position="136"/>
        <end position="155"/>
    </location>
</feature>